<dbReference type="Gene3D" id="2.30.30.30">
    <property type="match status" value="1"/>
</dbReference>
<dbReference type="RefSeq" id="WP_283755986.1">
    <property type="nucleotide sequence ID" value="NZ_JAQOSP010000147.1"/>
</dbReference>
<dbReference type="InterPro" id="IPR022669">
    <property type="entry name" value="Ribosomal_uL2_C"/>
</dbReference>
<dbReference type="Gene3D" id="4.10.950.10">
    <property type="entry name" value="Ribosomal protein L2, domain 3"/>
    <property type="match status" value="1"/>
</dbReference>
<protein>
    <recommendedName>
        <fullName evidence="5">Large ribosomal subunit protein uL2</fullName>
    </recommendedName>
</protein>
<organism evidence="9 10">
    <name type="scientific">Roseofilum acuticapitatum BLCC-M154</name>
    <dbReference type="NCBI Taxonomy" id="3022444"/>
    <lineage>
        <taxon>Bacteria</taxon>
        <taxon>Bacillati</taxon>
        <taxon>Cyanobacteriota</taxon>
        <taxon>Cyanophyceae</taxon>
        <taxon>Desertifilales</taxon>
        <taxon>Desertifilaceae</taxon>
        <taxon>Roseofilum</taxon>
        <taxon>Roseofilum acuticapitatum</taxon>
    </lineage>
</organism>
<evidence type="ECO:0000256" key="5">
    <source>
        <dbReference type="HAMAP-Rule" id="MF_01320"/>
    </source>
</evidence>
<comment type="function">
    <text evidence="5">One of the primary rRNA binding proteins. Required for association of the 30S and 50S subunits to form the 70S ribosome, for tRNA binding and peptide bond formation. It has been suggested to have peptidyltransferase activity; this is somewhat controversial. Makes several contacts with the 16S rRNA in the 70S ribosome.</text>
</comment>
<dbReference type="PANTHER" id="PTHR13691:SF5">
    <property type="entry name" value="LARGE RIBOSOMAL SUBUNIT PROTEIN UL2M"/>
    <property type="match status" value="1"/>
</dbReference>
<dbReference type="EMBL" id="JAQOSP010000147">
    <property type="protein sequence ID" value="MDJ1172238.1"/>
    <property type="molecule type" value="Genomic_DNA"/>
</dbReference>
<evidence type="ECO:0000259" key="8">
    <source>
        <dbReference type="SMART" id="SM01383"/>
    </source>
</evidence>
<name>A0ABT7B1Q6_9CYAN</name>
<feature type="compositionally biased region" description="Basic residues" evidence="6">
    <location>
        <begin position="209"/>
        <end position="219"/>
    </location>
</feature>
<dbReference type="InterPro" id="IPR005880">
    <property type="entry name" value="Ribosomal_uL2_bac/org-type"/>
</dbReference>
<keyword evidence="5" id="KW-0694">RNA-binding</keyword>
<dbReference type="InterPro" id="IPR022666">
    <property type="entry name" value="Ribosomal_uL2_RNA-bd_dom"/>
</dbReference>
<dbReference type="Pfam" id="PF03947">
    <property type="entry name" value="Ribosomal_L2_C"/>
    <property type="match status" value="1"/>
</dbReference>
<evidence type="ECO:0000313" key="10">
    <source>
        <dbReference type="Proteomes" id="UP001235303"/>
    </source>
</evidence>
<dbReference type="InterPro" id="IPR014726">
    <property type="entry name" value="Ribosomal_uL2_dom3"/>
</dbReference>
<dbReference type="InterPro" id="IPR002171">
    <property type="entry name" value="Ribosomal_uL2"/>
</dbReference>
<evidence type="ECO:0000256" key="6">
    <source>
        <dbReference type="SAM" id="MobiDB-lite"/>
    </source>
</evidence>
<feature type="compositionally biased region" description="Basic residues" evidence="6">
    <location>
        <begin position="258"/>
        <end position="287"/>
    </location>
</feature>
<dbReference type="PROSITE" id="PS00467">
    <property type="entry name" value="RIBOSOMAL_L2"/>
    <property type="match status" value="1"/>
</dbReference>
<reference evidence="9 10" key="1">
    <citation type="submission" date="2023-01" db="EMBL/GenBank/DDBJ databases">
        <title>Novel diversity within Roseofilum (Cyanobacteria; Desertifilaceae) from marine benthic mats with descriptions of four novel species.</title>
        <authorList>
            <person name="Wang Y."/>
            <person name="Berthold D.E."/>
            <person name="Hu J."/>
            <person name="Lefler F.W."/>
            <person name="Laughinghouse H.D. IV."/>
        </authorList>
    </citation>
    <scope>NUCLEOTIDE SEQUENCE [LARGE SCALE GENOMIC DNA]</scope>
    <source>
        <strain evidence="9 10">BLCC-M154</strain>
    </source>
</reference>
<dbReference type="GO" id="GO:0005840">
    <property type="term" value="C:ribosome"/>
    <property type="evidence" value="ECO:0007669"/>
    <property type="project" value="UniProtKB-KW"/>
</dbReference>
<keyword evidence="10" id="KW-1185">Reference proteome</keyword>
<evidence type="ECO:0000259" key="7">
    <source>
        <dbReference type="SMART" id="SM01382"/>
    </source>
</evidence>
<evidence type="ECO:0000256" key="1">
    <source>
        <dbReference type="ARBA" id="ARBA00005636"/>
    </source>
</evidence>
<dbReference type="InterPro" id="IPR022671">
    <property type="entry name" value="Ribosomal_uL2_CS"/>
</dbReference>
<comment type="similarity">
    <text evidence="1 5">Belongs to the universal ribosomal protein uL2 family.</text>
</comment>
<keyword evidence="4 5" id="KW-0687">Ribonucleoprotein</keyword>
<dbReference type="Gene3D" id="2.40.50.140">
    <property type="entry name" value="Nucleic acid-binding proteins"/>
    <property type="match status" value="1"/>
</dbReference>
<evidence type="ECO:0000313" key="9">
    <source>
        <dbReference type="EMBL" id="MDJ1172238.1"/>
    </source>
</evidence>
<dbReference type="NCBIfam" id="TIGR01171">
    <property type="entry name" value="rplB_bact"/>
    <property type="match status" value="1"/>
</dbReference>
<feature type="domain" description="Large ribosomal subunit protein uL2 RNA-binding" evidence="8">
    <location>
        <begin position="42"/>
        <end position="118"/>
    </location>
</feature>
<dbReference type="SMART" id="SM01383">
    <property type="entry name" value="Ribosomal_L2"/>
    <property type="match status" value="1"/>
</dbReference>
<comment type="subunit">
    <text evidence="5">Part of the 50S ribosomal subunit. Forms a bridge to the 30S subunit in the 70S ribosome.</text>
</comment>
<dbReference type="Pfam" id="PF00181">
    <property type="entry name" value="Ribosomal_L2_N"/>
    <property type="match status" value="1"/>
</dbReference>
<dbReference type="HAMAP" id="MF_01320_B">
    <property type="entry name" value="Ribosomal_uL2_B"/>
    <property type="match status" value="1"/>
</dbReference>
<keyword evidence="2 5" id="KW-0699">rRNA-binding</keyword>
<dbReference type="PIRSF" id="PIRSF002158">
    <property type="entry name" value="Ribosomal_L2"/>
    <property type="match status" value="1"/>
</dbReference>
<dbReference type="Proteomes" id="UP001235303">
    <property type="component" value="Unassembled WGS sequence"/>
</dbReference>
<dbReference type="SUPFAM" id="SSF50104">
    <property type="entry name" value="Translation proteins SH3-like domain"/>
    <property type="match status" value="1"/>
</dbReference>
<dbReference type="PANTHER" id="PTHR13691">
    <property type="entry name" value="RIBOSOMAL PROTEIN L2"/>
    <property type="match status" value="1"/>
</dbReference>
<dbReference type="InterPro" id="IPR012340">
    <property type="entry name" value="NA-bd_OB-fold"/>
</dbReference>
<feature type="domain" description="Large ribosomal subunit protein uL2 C-terminal" evidence="7">
    <location>
        <begin position="124"/>
        <end position="253"/>
    </location>
</feature>
<accession>A0ABT7B1Q6</accession>
<evidence type="ECO:0000256" key="4">
    <source>
        <dbReference type="ARBA" id="ARBA00023274"/>
    </source>
</evidence>
<dbReference type="SMART" id="SM01382">
    <property type="entry name" value="Ribosomal_L2_C"/>
    <property type="match status" value="1"/>
</dbReference>
<gene>
    <name evidence="5 9" type="primary">rplB</name>
    <name evidence="5" type="synonym">rpl2</name>
    <name evidence="9" type="ORF">PMG71_22670</name>
</gene>
<dbReference type="InterPro" id="IPR014722">
    <property type="entry name" value="Rib_uL2_dom2"/>
</dbReference>
<dbReference type="SUPFAM" id="SSF50249">
    <property type="entry name" value="Nucleic acid-binding proteins"/>
    <property type="match status" value="1"/>
</dbReference>
<evidence type="ECO:0000256" key="2">
    <source>
        <dbReference type="ARBA" id="ARBA00022730"/>
    </source>
</evidence>
<dbReference type="InterPro" id="IPR008991">
    <property type="entry name" value="Translation_prot_SH3-like_sf"/>
</dbReference>
<sequence>MGIRSYKPYTSSTRQKSVSDFAEITKDRPEKSLIQKNHRVKGRNNRGVITCRHRGGGHKRRYRLVDFRRNKFNIPAKVAAIEYDPNRNARLALLFYSDGEKRYILHPRGLAVGTTVISGETVPIEVGNCMPLGNMPLGTSVHNVELVPGKGGQIVRAAGATAQVVAKEGDYVTLRLPSTEVRMVRRECYATIGQVGNVEARNISLGKAGRTRWKGRRPQVRGSVMNPVDHPHGGGEGRAPIGRSGPVTPWGKPALGAKTRKKHKGSDRLIVRRRRRTSKRGRGGRQA</sequence>
<keyword evidence="3 5" id="KW-0689">Ribosomal protein</keyword>
<proteinExistence type="inferred from homology"/>
<evidence type="ECO:0000256" key="3">
    <source>
        <dbReference type="ARBA" id="ARBA00022980"/>
    </source>
</evidence>
<comment type="caution">
    <text evidence="9">The sequence shown here is derived from an EMBL/GenBank/DDBJ whole genome shotgun (WGS) entry which is preliminary data.</text>
</comment>
<feature type="region of interest" description="Disordered" evidence="6">
    <location>
        <begin position="209"/>
        <end position="287"/>
    </location>
</feature>